<protein>
    <submittedName>
        <fullName evidence="2">DUF397 domain-containing protein</fullName>
    </submittedName>
</protein>
<dbReference type="Pfam" id="PF04149">
    <property type="entry name" value="DUF397"/>
    <property type="match status" value="3"/>
</dbReference>
<feature type="domain" description="DUF397" evidence="1">
    <location>
        <begin position="23"/>
        <end position="42"/>
    </location>
</feature>
<dbReference type="Proteomes" id="UP001165685">
    <property type="component" value="Unassembled WGS sequence"/>
</dbReference>
<evidence type="ECO:0000259" key="1">
    <source>
        <dbReference type="Pfam" id="PF04149"/>
    </source>
</evidence>
<evidence type="ECO:0000313" key="2">
    <source>
        <dbReference type="EMBL" id="MDA2805646.1"/>
    </source>
</evidence>
<evidence type="ECO:0000313" key="3">
    <source>
        <dbReference type="Proteomes" id="UP001165685"/>
    </source>
</evidence>
<feature type="domain" description="DUF397" evidence="1">
    <location>
        <begin position="5"/>
        <end position="22"/>
    </location>
</feature>
<dbReference type="EMBL" id="JAQFWP010000023">
    <property type="protein sequence ID" value="MDA2805646.1"/>
    <property type="molecule type" value="Genomic_DNA"/>
</dbReference>
<name>A0ABT4TLR7_9ACTN</name>
<dbReference type="InterPro" id="IPR007278">
    <property type="entry name" value="DUF397"/>
</dbReference>
<accession>A0ABT4TLR7</accession>
<proteinExistence type="predicted"/>
<comment type="caution">
    <text evidence="2">The sequence shown here is derived from an EMBL/GenBank/DDBJ whole genome shotgun (WGS) entry which is preliminary data.</text>
</comment>
<keyword evidence="3" id="KW-1185">Reference proteome</keyword>
<sequence length="97" mass="10735">MTEQNWHKSSYSGGSGSCIEVALQWRKSSHSKGGHQECVEVAHHWHKSSYSGGVHQDCVEVAEGPTTAVRDTRNRDLGHLSFPASEWAALLHVIRRG</sequence>
<feature type="domain" description="DUF397" evidence="1">
    <location>
        <begin position="44"/>
        <end position="94"/>
    </location>
</feature>
<organism evidence="2 3">
    <name type="scientific">Nocardiopsis suaedae</name>
    <dbReference type="NCBI Taxonomy" id="3018444"/>
    <lineage>
        <taxon>Bacteria</taxon>
        <taxon>Bacillati</taxon>
        <taxon>Actinomycetota</taxon>
        <taxon>Actinomycetes</taxon>
        <taxon>Streptosporangiales</taxon>
        <taxon>Nocardiopsidaceae</taxon>
        <taxon>Nocardiopsis</taxon>
    </lineage>
</organism>
<gene>
    <name evidence="2" type="ORF">O4U47_14090</name>
</gene>
<dbReference type="RefSeq" id="WP_270678297.1">
    <property type="nucleotide sequence ID" value="NZ_JAQFWP010000023.1"/>
</dbReference>
<reference evidence="2" key="1">
    <citation type="submission" date="2023-01" db="EMBL/GenBank/DDBJ databases">
        <title>Draft genome sequence of Nocardiopsis sp. LSu2-4 isolated from halophytes.</title>
        <authorList>
            <person name="Duangmal K."/>
            <person name="Chantavorakit T."/>
        </authorList>
    </citation>
    <scope>NUCLEOTIDE SEQUENCE</scope>
    <source>
        <strain evidence="2">LSu2-4</strain>
    </source>
</reference>